<feature type="compositionally biased region" description="Polar residues" evidence="1">
    <location>
        <begin position="1477"/>
        <end position="1487"/>
    </location>
</feature>
<evidence type="ECO:0000313" key="3">
    <source>
        <dbReference type="EMBL" id="KAF8412429.1"/>
    </source>
</evidence>
<feature type="domain" description="Agenet" evidence="2">
    <location>
        <begin position="1944"/>
        <end position="2002"/>
    </location>
</feature>
<feature type="region of interest" description="Disordered" evidence="1">
    <location>
        <begin position="1231"/>
        <end position="1256"/>
    </location>
</feature>
<feature type="region of interest" description="Disordered" evidence="1">
    <location>
        <begin position="1423"/>
        <end position="1444"/>
    </location>
</feature>
<evidence type="ECO:0000313" key="4">
    <source>
        <dbReference type="Proteomes" id="UP000655225"/>
    </source>
</evidence>
<protein>
    <recommendedName>
        <fullName evidence="2">Agenet domain-containing protein</fullName>
    </recommendedName>
</protein>
<dbReference type="PANTHER" id="PTHR48429:SF1">
    <property type="entry name" value="AGENET DOMAIN-CONTAINING PROTEIN"/>
    <property type="match status" value="1"/>
</dbReference>
<feature type="compositionally biased region" description="Polar residues" evidence="1">
    <location>
        <begin position="1798"/>
        <end position="1817"/>
    </location>
</feature>
<name>A0A835DTQ6_TETSI</name>
<feature type="compositionally biased region" description="Polar residues" evidence="1">
    <location>
        <begin position="716"/>
        <end position="726"/>
    </location>
</feature>
<feature type="region of interest" description="Disordered" evidence="1">
    <location>
        <begin position="1048"/>
        <end position="1089"/>
    </location>
</feature>
<dbReference type="SMART" id="SM00743">
    <property type="entry name" value="Agenet"/>
    <property type="match status" value="2"/>
</dbReference>
<feature type="region of interest" description="Disordered" evidence="1">
    <location>
        <begin position="233"/>
        <end position="261"/>
    </location>
</feature>
<reference evidence="3 4" key="1">
    <citation type="submission" date="2020-04" db="EMBL/GenBank/DDBJ databases">
        <title>Plant Genome Project.</title>
        <authorList>
            <person name="Zhang R.-G."/>
        </authorList>
    </citation>
    <scope>NUCLEOTIDE SEQUENCE [LARGE SCALE GENOMIC DNA]</scope>
    <source>
        <strain evidence="3">YNK0</strain>
        <tissue evidence="3">Leaf</tissue>
    </source>
</reference>
<feature type="compositionally biased region" description="Basic and acidic residues" evidence="1">
    <location>
        <begin position="2163"/>
        <end position="2174"/>
    </location>
</feature>
<accession>A0A835DTQ6</accession>
<feature type="region of interest" description="Disordered" evidence="1">
    <location>
        <begin position="1798"/>
        <end position="1818"/>
    </location>
</feature>
<feature type="compositionally biased region" description="Basic and acidic residues" evidence="1">
    <location>
        <begin position="1078"/>
        <end position="1089"/>
    </location>
</feature>
<feature type="region of interest" description="Disordered" evidence="1">
    <location>
        <begin position="189"/>
        <end position="216"/>
    </location>
</feature>
<feature type="compositionally biased region" description="Basic and acidic residues" evidence="1">
    <location>
        <begin position="858"/>
        <end position="870"/>
    </location>
</feature>
<gene>
    <name evidence="3" type="ORF">HHK36_000393</name>
</gene>
<sequence>MDYDDNDLQSQNFQLAGEETIKFPPGLRSYALPKFDLDDSLQVHLRFDSLVETEALLGIQSQEQNQWIEDFSRGSSVIEFSSGAAESCSISRHNNVWSEATSSESVEMLLNSVGQDELIMEQTIIEESDVCDELGSLTNQMEPNLKQDGSTPSKTGVLVDSSCALPFEECLESLTGLNKDAVMELSEIEPTSQTHESEKSEHGSSGDLDPCSVSEKYGLPVTEGSVLIDGKCTNANQREDGPLVDGSLDNRTGNDPTTSKKVDNLATSMQNIIASVGELNSQGSPQQGTDIAYENAEGLQKVDDEKGVEHQVLNKEAQTDVQNCEGYAVESKINNEENPFRMTMDSKLQIAEGKVAETSINIVENPFSLALTMDSTVMQIAEGCSEDACSINPTPISDCEVVASSKDTELDDQLIGNTHEASVVVVEGNNNSYDRLTIEIGDTNAGIDTSLELKMDSVAQITNVQSNVIFFEKQEDLLETDGHQLETDSVSNSETSLLTLEDNKLFAGDGDRSSKSNVGDISSLTAEVCSSANLLCETLAIGNVKDGLDGLGVQVDNFNAKDHISSSMQVEPMQACEKNLVVGQSEIHNSKQDVSVLEKGNACLHIDSGNMDCKSDGCLTIEKKATSSSLGQSTAEIEVTAHKSSSYQIVGDEPVSTGVFLEDPNVASCNTLDGVHHLLSANGVATDIVIEHQEDGKSPLLVGNYTHSDKKEETVTKFSTEPSSSAPKEFSQMESVPVPVSEFEQGAIHDNTGQGVCETVGLSSSPKEAVSISFQNEPQEVVANKATPEHSKELEVCPVLHDSTVKENDDAEVIGVAFENYEEASLRVAGIMPSKGETLTKTLPLSMEESSCGISQKDQFDIGQKDREDSDASLVSRDNSSMQIVLASTDDTFNGCEGATRPASLSECNAEFDAPETGSKSPNSDEPNCGSPTVISYSMLSQSEKENPEGGKGSLDQNSPVSDAIDGVGNPVGYIPHDRKRIDASEDDKSFTFEVSSMTDLSDRETDKGWKPFLSIQACEFPQTVEGSASTTSGSCIMDPKMLQEIPRETPQASDGENVCGSSKGTSERKTRRVSSKAADKETSKEGKLLKQITSVRKTAERGAKSCNVSPSSLGTISQVVQAKDVRPYGYIEGRSTKVCAVPTVQTSNLPDLNTSASPSALFQQPFSDFQQVQLRAQIFVYGSLIQGMAPDEALPTGCLTVMNCVELIDGGRSVWDNVWRVAVERFHNQKSPLSNPETPQQSRSGAKAPEQATRQSALQSIALPSPVGRAGSKGTPSAIINPVIPLSSPLWNMSTPSRDGSQPNSMPRGPFLDSHQALSPLQPYQSPHIRNYVGHTTPWLSQPSSPRPWIVSPQTSALDAGAHYSALPITETVHVTSIRESFVPRPSGMKLAPPSPLVHSGGPMSVFTGTAPLVEAKKTVSPAKHASVDTKSRKRKKIPTSEEIGQICSPAQAETEPILAPDVTTHLSTSTAITTPGSSAPKSTPGNFTVDISPMSSAHYQITGGRDTEQGLVFSEEMCSKVEQAKLHAEDATAFAAAAVRHSQGIWSKLADQKNSGLVSDVEAKLASAAVAVAAAASVAKAAAAAAKVASDAALQAKLMADEALVSSRTGNPIQSTETSFDVNNLGRVTPASILKGKDRTNSSSSSSIIVAAREAAKKRVEAASAATKRAENLSAVVKAAELAAEAITQAGTVIAMGDPLPLTMSELVEAGPEGYWKRQQVSSDLLVESNSRNKGEQTNIDGVVEGLYAKHFNKQPSNKKEAKSIYQGKRASSKEMARESVEDHVGLVKGMLWDPGTSTEKQLGGQKSSKVSDSAKTIGVVPESEIGTEFASTTVQNEDCEGHQPVRTSKENSIREGSLVEVLSDEDGLRRVWFSAKVLSLKDEKAYVCYTELPPNEDSGKLEWVAINGEGDNAPKVRIAHPMTTMKFEGTRKRRRGATGDYAWSVGDRVDAWIRDGWWEGIITEKSKEDETTLTIQFPDQGDTSIVRAWDLRPSLVWKDEQWMEWSSPRENNCYPHKGDTPQEKRLKLGSYGAVDPAVETRGKDKMSKSIAIEESGKLEESRSLALSAKEKIFNVGKNIREENTSNALRTKRTGLQKEGSRVIFGVPKPGKKRKFMEVSKHYVADRGGKINEGNDPIKFAKYLIPQGSGSRGWKNTSKVVSKEKRPAESKPKVLKSGKPQSVPSRGLPQKDNSLTSAVSNDGSVRDHLPNVKASVSHDESMPGKQNLIDIGPFPNPHKAAEGQVLFSLSGLPTDSTSSEKKSSSAVETDWVNRGKLAPSGAKLARIEEKDTGQNDYPGKSIPEVVEPRRSNRRIQPTSRLLEGLQSSLIVSKIPAVPHDKGKLSRNQDPPTASFRKKFISTGDSWLHYYLM</sequence>
<evidence type="ECO:0000256" key="1">
    <source>
        <dbReference type="SAM" id="MobiDB-lite"/>
    </source>
</evidence>
<comment type="caution">
    <text evidence="3">The sequence shown here is derived from an EMBL/GenBank/DDBJ whole genome shotgun (WGS) entry which is preliminary data.</text>
</comment>
<feature type="region of interest" description="Disordered" evidence="1">
    <location>
        <begin position="850"/>
        <end position="877"/>
    </location>
</feature>
<feature type="region of interest" description="Disordered" evidence="1">
    <location>
        <begin position="2294"/>
        <end position="2318"/>
    </location>
</feature>
<feature type="domain" description="Agenet" evidence="2">
    <location>
        <begin position="1854"/>
        <end position="1917"/>
    </location>
</feature>
<feature type="compositionally biased region" description="Basic and acidic residues" evidence="1">
    <location>
        <begin position="195"/>
        <end position="204"/>
    </location>
</feature>
<dbReference type="EMBL" id="JABCRI010000001">
    <property type="protein sequence ID" value="KAF8412429.1"/>
    <property type="molecule type" value="Genomic_DNA"/>
</dbReference>
<dbReference type="OMA" id="SPRENNC"/>
<dbReference type="CDD" id="cd20403">
    <property type="entry name" value="Tudor_Agenet_FMRP-like_rpt2"/>
    <property type="match status" value="1"/>
</dbReference>
<feature type="compositionally biased region" description="Polar residues" evidence="1">
    <location>
        <begin position="2193"/>
        <end position="2205"/>
    </location>
</feature>
<organism evidence="3 4">
    <name type="scientific">Tetracentron sinense</name>
    <name type="common">Spur-leaf</name>
    <dbReference type="NCBI Taxonomy" id="13715"/>
    <lineage>
        <taxon>Eukaryota</taxon>
        <taxon>Viridiplantae</taxon>
        <taxon>Streptophyta</taxon>
        <taxon>Embryophyta</taxon>
        <taxon>Tracheophyta</taxon>
        <taxon>Spermatophyta</taxon>
        <taxon>Magnoliopsida</taxon>
        <taxon>Trochodendrales</taxon>
        <taxon>Trochodendraceae</taxon>
        <taxon>Tetracentron</taxon>
    </lineage>
</organism>
<feature type="region of interest" description="Disordered" evidence="1">
    <location>
        <begin position="1468"/>
        <end position="1487"/>
    </location>
</feature>
<feature type="compositionally biased region" description="Polar residues" evidence="1">
    <location>
        <begin position="918"/>
        <end position="942"/>
    </location>
</feature>
<dbReference type="InterPro" id="IPR014002">
    <property type="entry name" value="Agenet_dom_plant"/>
</dbReference>
<evidence type="ECO:0000259" key="2">
    <source>
        <dbReference type="SMART" id="SM00743"/>
    </source>
</evidence>
<proteinExistence type="predicted"/>
<feature type="region of interest" description="Disordered" evidence="1">
    <location>
        <begin position="2152"/>
        <end position="2211"/>
    </location>
</feature>
<dbReference type="Proteomes" id="UP000655225">
    <property type="component" value="Unassembled WGS sequence"/>
</dbReference>
<dbReference type="Pfam" id="PF05641">
    <property type="entry name" value="Agenet"/>
    <property type="match status" value="1"/>
</dbReference>
<keyword evidence="4" id="KW-1185">Reference proteome</keyword>
<feature type="compositionally biased region" description="Polar residues" evidence="1">
    <location>
        <begin position="1231"/>
        <end position="1245"/>
    </location>
</feature>
<dbReference type="OrthoDB" id="433924at2759"/>
<feature type="compositionally biased region" description="Polar residues" evidence="1">
    <location>
        <begin position="1051"/>
        <end position="1065"/>
    </location>
</feature>
<feature type="region of interest" description="Disordered" evidence="1">
    <location>
        <begin position="712"/>
        <end position="732"/>
    </location>
</feature>
<dbReference type="InterPro" id="IPR055274">
    <property type="entry name" value="SWO1"/>
</dbReference>
<feature type="region of interest" description="Disordered" evidence="1">
    <location>
        <begin position="1760"/>
        <end position="1780"/>
    </location>
</feature>
<feature type="region of interest" description="Disordered" evidence="1">
    <location>
        <begin position="912"/>
        <end position="977"/>
    </location>
</feature>
<dbReference type="InterPro" id="IPR008395">
    <property type="entry name" value="Agenet-like_dom"/>
</dbReference>
<dbReference type="PANTHER" id="PTHR48429">
    <property type="entry name" value="AGENET DOMAIN-CONTAINING PROTEIN"/>
    <property type="match status" value="1"/>
</dbReference>